<dbReference type="Pfam" id="PF04037">
    <property type="entry name" value="DUF382"/>
    <property type="match status" value="1"/>
</dbReference>
<dbReference type="PANTHER" id="PTHR12785">
    <property type="entry name" value="SPLICING FACTOR 3B"/>
    <property type="match status" value="1"/>
</dbReference>
<proteinExistence type="predicted"/>
<dbReference type="GO" id="GO:0005689">
    <property type="term" value="C:U12-type spliceosomal complex"/>
    <property type="evidence" value="ECO:0007669"/>
    <property type="project" value="TreeGrafter"/>
</dbReference>
<dbReference type="InterPro" id="IPR006568">
    <property type="entry name" value="PSP_pro-rich"/>
</dbReference>
<name>A0A1X7V9Q8_AMPQE</name>
<dbReference type="InParanoid" id="A0A1X7V9Q8"/>
<dbReference type="eggNOG" id="KOG2330">
    <property type="taxonomic scope" value="Eukaryota"/>
</dbReference>
<evidence type="ECO:0000256" key="1">
    <source>
        <dbReference type="SAM" id="MobiDB-lite"/>
    </source>
</evidence>
<dbReference type="InterPro" id="IPR052584">
    <property type="entry name" value="U2_snRNP_Complex_Component"/>
</dbReference>
<reference evidence="4" key="1">
    <citation type="journal article" date="2010" name="Nature">
        <title>The Amphimedon queenslandica genome and the evolution of animal complexity.</title>
        <authorList>
            <person name="Srivastava M."/>
            <person name="Simakov O."/>
            <person name="Chapman J."/>
            <person name="Fahey B."/>
            <person name="Gauthier M.E."/>
            <person name="Mitros T."/>
            <person name="Richards G.S."/>
            <person name="Conaco C."/>
            <person name="Dacre M."/>
            <person name="Hellsten U."/>
            <person name="Larroux C."/>
            <person name="Putnam N.H."/>
            <person name="Stanke M."/>
            <person name="Adamska M."/>
            <person name="Darling A."/>
            <person name="Degnan S.M."/>
            <person name="Oakley T.H."/>
            <person name="Plachetzki D.C."/>
            <person name="Zhai Y."/>
            <person name="Adamski M."/>
            <person name="Calcino A."/>
            <person name="Cummins S.F."/>
            <person name="Goodstein D.M."/>
            <person name="Harris C."/>
            <person name="Jackson D.J."/>
            <person name="Leys S.P."/>
            <person name="Shu S."/>
            <person name="Woodcroft B.J."/>
            <person name="Vervoort M."/>
            <person name="Kosik K.S."/>
            <person name="Manning G."/>
            <person name="Degnan B.M."/>
            <person name="Rokhsar D.S."/>
        </authorList>
    </citation>
    <scope>NUCLEOTIDE SEQUENCE [LARGE SCALE GENOMIC DNA]</scope>
</reference>
<protein>
    <recommendedName>
        <fullName evidence="2">PSP proline-rich domain-containing protein</fullName>
    </recommendedName>
</protein>
<dbReference type="Proteomes" id="UP000007879">
    <property type="component" value="Unassembled WGS sequence"/>
</dbReference>
<feature type="compositionally biased region" description="Acidic residues" evidence="1">
    <location>
        <begin position="49"/>
        <end position="65"/>
    </location>
</feature>
<dbReference type="PANTHER" id="PTHR12785:SF6">
    <property type="entry name" value="SPLICING FACTOR 3B SUBUNIT 2"/>
    <property type="match status" value="1"/>
</dbReference>
<evidence type="ECO:0000313" key="3">
    <source>
        <dbReference type="EnsemblMetazoa" id="Aqu2.1.36252_001"/>
    </source>
</evidence>
<feature type="compositionally biased region" description="Basic and acidic residues" evidence="1">
    <location>
        <begin position="127"/>
        <end position="137"/>
    </location>
</feature>
<evidence type="ECO:0000313" key="4">
    <source>
        <dbReference type="Proteomes" id="UP000007879"/>
    </source>
</evidence>
<accession>A0A1X7V9Q8</accession>
<dbReference type="InterPro" id="IPR007180">
    <property type="entry name" value="DUF382"/>
</dbReference>
<feature type="compositionally biased region" description="Basic and acidic residues" evidence="1">
    <location>
        <begin position="15"/>
        <end position="24"/>
    </location>
</feature>
<feature type="region of interest" description="Disordered" evidence="1">
    <location>
        <begin position="378"/>
        <end position="436"/>
    </location>
</feature>
<dbReference type="EnsemblMetazoa" id="XM_011404592.2">
    <property type="protein sequence ID" value="XP_011402894.1"/>
    <property type="gene ID" value="LOC100638636"/>
</dbReference>
<dbReference type="EnsemblMetazoa" id="Aqu2.1.36252_001">
    <property type="protein sequence ID" value="Aqu2.1.36252_001"/>
    <property type="gene ID" value="Aqu2.1.36252"/>
</dbReference>
<feature type="region of interest" description="Disordered" evidence="1">
    <location>
        <begin position="92"/>
        <end position="140"/>
    </location>
</feature>
<dbReference type="OrthoDB" id="10260794at2759"/>
<dbReference type="KEGG" id="aqu:100638636"/>
<gene>
    <name evidence="3" type="primary">100638636</name>
</gene>
<keyword evidence="4" id="KW-1185">Reference proteome</keyword>
<sequence>MADTHVVAENGEGQVEDKIKETKNQKKKKRRKRRQIQKRIEAHRASNETTEDNADSAEPDVEIEYVPEPGIKPTDPNFYQFNKVFEAFKLSDSDQGDKGQSSSHSSSRGILGIKKGVLLGDDSDDEDTKKKSDEPQLSKKKLRRLSRMSVAQLKQLVERPDLVEMHDVSAHDPHLLIYLKSARNTVQVPRHWCFKRKYLQGKRGIEKPPFSLPEFIKATGIMEMRSALEDKEEAKSLKQRTRERVRPKLGKLTIDYQKLHDAFFKWQTKPKMTIHGDLYYEGKEFETRLRDRKPGDLSDDLRIALGMPIGTGKQKFPPPWLIAMQRYGPPPSYPNLKIAGLNAPIPEGCSFGYFVGGWGKPPVDEMGRPLYGDVFGMHREGPSIGEEEEIDPTLWGELESSSEEEEEEEEEDESDEEKKGADEIQPGMITPMEGLVTPSGLTSIPAGMETPEMIQLRKKKIEEAMEQGGDTPALYTVLPEKVSSVGGAMMGSSHVYDMAAGVPGNVTLRKSAGYTEGIEISLEPSELELDSSAMTQKYEQVKDKVLQKEDLSDMVAEHAARQKHKRKKAEVPAAAKSTKKLKEFKF</sequence>
<feature type="compositionally biased region" description="Acidic residues" evidence="1">
    <location>
        <begin position="400"/>
        <end position="415"/>
    </location>
</feature>
<evidence type="ECO:0000259" key="2">
    <source>
        <dbReference type="SMART" id="SM00581"/>
    </source>
</evidence>
<dbReference type="STRING" id="400682.A0A1X7V9Q8"/>
<dbReference type="Pfam" id="PF04046">
    <property type="entry name" value="PSP"/>
    <property type="match status" value="1"/>
</dbReference>
<feature type="domain" description="PSP proline-rich" evidence="2">
    <location>
        <begin position="289"/>
        <end position="347"/>
    </location>
</feature>
<feature type="compositionally biased region" description="Basic residues" evidence="1">
    <location>
        <begin position="25"/>
        <end position="37"/>
    </location>
</feature>
<reference evidence="3" key="2">
    <citation type="submission" date="2017-05" db="UniProtKB">
        <authorList>
            <consortium name="EnsemblMetazoa"/>
        </authorList>
    </citation>
    <scope>IDENTIFICATION</scope>
</reference>
<feature type="compositionally biased region" description="Low complexity" evidence="1">
    <location>
        <begin position="98"/>
        <end position="120"/>
    </location>
</feature>
<feature type="region of interest" description="Disordered" evidence="1">
    <location>
        <begin position="557"/>
        <end position="586"/>
    </location>
</feature>
<dbReference type="AlphaFoldDB" id="A0A1X7V9Q8"/>
<organism evidence="3">
    <name type="scientific">Amphimedon queenslandica</name>
    <name type="common">Sponge</name>
    <dbReference type="NCBI Taxonomy" id="400682"/>
    <lineage>
        <taxon>Eukaryota</taxon>
        <taxon>Metazoa</taxon>
        <taxon>Porifera</taxon>
        <taxon>Demospongiae</taxon>
        <taxon>Heteroscleromorpha</taxon>
        <taxon>Haplosclerida</taxon>
        <taxon>Niphatidae</taxon>
        <taxon>Amphimedon</taxon>
    </lineage>
</organism>
<dbReference type="SMART" id="SM00581">
    <property type="entry name" value="PSP"/>
    <property type="match status" value="1"/>
</dbReference>
<feature type="region of interest" description="Disordered" evidence="1">
    <location>
        <begin position="1"/>
        <end position="77"/>
    </location>
</feature>